<feature type="domain" description="GP-PDE" evidence="9">
    <location>
        <begin position="73"/>
        <end position="356"/>
    </location>
</feature>
<dbReference type="GO" id="GO:0008081">
    <property type="term" value="F:phosphoric diester hydrolase activity"/>
    <property type="evidence" value="ECO:0007669"/>
    <property type="project" value="InterPro"/>
</dbReference>
<dbReference type="InterPro" id="IPR017946">
    <property type="entry name" value="PLC-like_Pdiesterase_TIM-brl"/>
</dbReference>
<protein>
    <recommendedName>
        <fullName evidence="9">GP-PDE domain-containing protein</fullName>
    </recommendedName>
</protein>
<feature type="transmembrane region" description="Helical" evidence="8">
    <location>
        <begin position="244"/>
        <end position="267"/>
    </location>
</feature>
<keyword evidence="7 8" id="KW-0472">Membrane</keyword>
<evidence type="ECO:0000313" key="10">
    <source>
        <dbReference type="EMBL" id="GMH77531.1"/>
    </source>
</evidence>
<comment type="caution">
    <text evidence="10">The sequence shown here is derived from an EMBL/GenBank/DDBJ whole genome shotgun (WGS) entry which is preliminary data.</text>
</comment>
<dbReference type="AlphaFoldDB" id="A0A9W7ATS1"/>
<keyword evidence="3 8" id="KW-0812">Transmembrane</keyword>
<dbReference type="InterPro" id="IPR052271">
    <property type="entry name" value="GDPD-Related"/>
</dbReference>
<evidence type="ECO:0000256" key="8">
    <source>
        <dbReference type="SAM" id="Phobius"/>
    </source>
</evidence>
<comment type="similarity">
    <text evidence="2">Belongs to the glycerophosphoryl diester phosphodiesterase family.</text>
</comment>
<dbReference type="PANTHER" id="PTHR42758">
    <property type="entry name" value="PHOSPHATIDYLGLYCEROL PHOSPHOLIPASE C"/>
    <property type="match status" value="1"/>
</dbReference>
<evidence type="ECO:0000256" key="3">
    <source>
        <dbReference type="ARBA" id="ARBA00022692"/>
    </source>
</evidence>
<dbReference type="Proteomes" id="UP001162640">
    <property type="component" value="Unassembled WGS sequence"/>
</dbReference>
<dbReference type="PROSITE" id="PS51704">
    <property type="entry name" value="GP_PDE"/>
    <property type="match status" value="1"/>
</dbReference>
<keyword evidence="6" id="KW-0443">Lipid metabolism</keyword>
<evidence type="ECO:0000256" key="1">
    <source>
        <dbReference type="ARBA" id="ARBA00004370"/>
    </source>
</evidence>
<keyword evidence="4" id="KW-0378">Hydrolase</keyword>
<evidence type="ECO:0000313" key="11">
    <source>
        <dbReference type="Proteomes" id="UP001162640"/>
    </source>
</evidence>
<gene>
    <name evidence="10" type="ORF">TL16_g07440</name>
</gene>
<dbReference type="GO" id="GO:0046475">
    <property type="term" value="P:glycerophospholipid catabolic process"/>
    <property type="evidence" value="ECO:0007669"/>
    <property type="project" value="TreeGrafter"/>
</dbReference>
<comment type="subcellular location">
    <subcellularLocation>
        <location evidence="1">Membrane</location>
    </subcellularLocation>
</comment>
<dbReference type="EMBL" id="BLQM01000234">
    <property type="protein sequence ID" value="GMH77531.1"/>
    <property type="molecule type" value="Genomic_DNA"/>
</dbReference>
<feature type="transmembrane region" description="Helical" evidence="8">
    <location>
        <begin position="287"/>
        <end position="306"/>
    </location>
</feature>
<sequence length="393" mass="44917">MLSSAYSTLTSSFSPPTLLLLTSLLCPLLWPFLFLSWPLIIFHIYSHHKLLHPSRVEPRKVLPKFLNPKNTQTTLIPHRGGSGSTPENTLLSYRLHPLNHIDLKKTLDNHVVCFHDQEPHERNMLKLTGRDVSLGSFDLCRLPPLTSKIPTNPLCDPTYIPCTGREGRKIPTFSDVVALKKPMFLEVWDDDFGLVESVSDILGEDCGEVVWGNRFSKLIQSICLQVNPSIPVTSTAPQMFSIYLLYYLGLLPFINIKGFDVFMVVVVNVERWRRLFVGAFGEEDSTAYWVADFVVTRVVGVLDWVLRAERLFKHLRMRGIPVIGYVVNDADDWEYCVANNFDGILTDYPKRAEQVLRRNRGVEGEVLESAKEVGDDFDRTMMRRRKEAFNGKF</sequence>
<dbReference type="PANTHER" id="PTHR42758:SF2">
    <property type="entry name" value="PHOSPHATIDYLGLYCEROL PHOSPHOLIPASE C"/>
    <property type="match status" value="1"/>
</dbReference>
<evidence type="ECO:0000256" key="5">
    <source>
        <dbReference type="ARBA" id="ARBA00022989"/>
    </source>
</evidence>
<name>A0A9W7ATS1_9STRA</name>
<accession>A0A9W7ATS1</accession>
<feature type="transmembrane region" description="Helical" evidence="8">
    <location>
        <begin position="20"/>
        <end position="45"/>
    </location>
</feature>
<dbReference type="InterPro" id="IPR030395">
    <property type="entry name" value="GP_PDE_dom"/>
</dbReference>
<evidence type="ECO:0000259" key="9">
    <source>
        <dbReference type="PROSITE" id="PS51704"/>
    </source>
</evidence>
<dbReference type="Pfam" id="PF03009">
    <property type="entry name" value="GDPD"/>
    <property type="match status" value="1"/>
</dbReference>
<dbReference type="GO" id="GO:0005737">
    <property type="term" value="C:cytoplasm"/>
    <property type="evidence" value="ECO:0007669"/>
    <property type="project" value="UniProtKB-ARBA"/>
</dbReference>
<keyword evidence="5 8" id="KW-1133">Transmembrane helix</keyword>
<dbReference type="SUPFAM" id="SSF51695">
    <property type="entry name" value="PLC-like phosphodiesterases"/>
    <property type="match status" value="1"/>
</dbReference>
<dbReference type="GO" id="GO:0016020">
    <property type="term" value="C:membrane"/>
    <property type="evidence" value="ECO:0007669"/>
    <property type="project" value="UniProtKB-SubCell"/>
</dbReference>
<evidence type="ECO:0000256" key="7">
    <source>
        <dbReference type="ARBA" id="ARBA00023136"/>
    </source>
</evidence>
<reference evidence="11" key="1">
    <citation type="journal article" date="2023" name="Commun. Biol.">
        <title>Genome analysis of Parmales, the sister group of diatoms, reveals the evolutionary specialization of diatoms from phago-mixotrophs to photoautotrophs.</title>
        <authorList>
            <person name="Ban H."/>
            <person name="Sato S."/>
            <person name="Yoshikawa S."/>
            <person name="Yamada K."/>
            <person name="Nakamura Y."/>
            <person name="Ichinomiya M."/>
            <person name="Sato N."/>
            <person name="Blanc-Mathieu R."/>
            <person name="Endo H."/>
            <person name="Kuwata A."/>
            <person name="Ogata H."/>
        </authorList>
    </citation>
    <scope>NUCLEOTIDE SEQUENCE [LARGE SCALE GENOMIC DNA]</scope>
</reference>
<evidence type="ECO:0000256" key="6">
    <source>
        <dbReference type="ARBA" id="ARBA00023098"/>
    </source>
</evidence>
<evidence type="ECO:0000256" key="2">
    <source>
        <dbReference type="ARBA" id="ARBA00007277"/>
    </source>
</evidence>
<organism evidence="10 11">
    <name type="scientific">Triparma laevis f. inornata</name>
    <dbReference type="NCBI Taxonomy" id="1714386"/>
    <lineage>
        <taxon>Eukaryota</taxon>
        <taxon>Sar</taxon>
        <taxon>Stramenopiles</taxon>
        <taxon>Ochrophyta</taxon>
        <taxon>Bolidophyceae</taxon>
        <taxon>Parmales</taxon>
        <taxon>Triparmaceae</taxon>
        <taxon>Triparma</taxon>
    </lineage>
</organism>
<proteinExistence type="inferred from homology"/>
<evidence type="ECO:0000256" key="4">
    <source>
        <dbReference type="ARBA" id="ARBA00022801"/>
    </source>
</evidence>
<dbReference type="Gene3D" id="3.20.20.190">
    <property type="entry name" value="Phosphatidylinositol (PI) phosphodiesterase"/>
    <property type="match status" value="1"/>
</dbReference>